<accession>A0A4R2KVW5</accession>
<dbReference type="InterPro" id="IPR050707">
    <property type="entry name" value="HTH_MetabolicPath_Reg"/>
</dbReference>
<feature type="domain" description="IclR-ED" evidence="1">
    <location>
        <begin position="1"/>
        <end position="173"/>
    </location>
</feature>
<sequence length="174" mass="18847">MGIWEVAQPIMNSLSETLEESCFAAVLDGYDVTYVARANSDRLVNIGISVGSRAPVHAVSTGRVLMAALSDDKLQRYLDEGDFEKVTPLTTVSKVKLRAEIEEVRARGWSIVDQELEVGLRSISVPIRGSDGTVIAALNVCCPSSRISPEDIRTRILAELLTASREITAGLQTS</sequence>
<dbReference type="EMBL" id="SLWX01000003">
    <property type="protein sequence ID" value="TCO77112.1"/>
    <property type="molecule type" value="Genomic_DNA"/>
</dbReference>
<dbReference type="PROSITE" id="PS51078">
    <property type="entry name" value="ICLR_ED"/>
    <property type="match status" value="1"/>
</dbReference>
<dbReference type="SUPFAM" id="SSF55781">
    <property type="entry name" value="GAF domain-like"/>
    <property type="match status" value="1"/>
</dbReference>
<proteinExistence type="predicted"/>
<dbReference type="InterPro" id="IPR014757">
    <property type="entry name" value="Tscrpt_reg_IclR_C"/>
</dbReference>
<gene>
    <name evidence="2" type="ORF">EV688_103126</name>
</gene>
<dbReference type="Pfam" id="PF01614">
    <property type="entry name" value="IclR_C"/>
    <property type="match status" value="1"/>
</dbReference>
<dbReference type="Proteomes" id="UP000294980">
    <property type="component" value="Unassembled WGS sequence"/>
</dbReference>
<dbReference type="Gene3D" id="3.30.450.40">
    <property type="match status" value="1"/>
</dbReference>
<dbReference type="GO" id="GO:0045892">
    <property type="term" value="P:negative regulation of DNA-templated transcription"/>
    <property type="evidence" value="ECO:0007669"/>
    <property type="project" value="TreeGrafter"/>
</dbReference>
<organism evidence="2 3">
    <name type="scientific">Chromatocurvus halotolerans</name>
    <dbReference type="NCBI Taxonomy" id="1132028"/>
    <lineage>
        <taxon>Bacteria</taxon>
        <taxon>Pseudomonadati</taxon>
        <taxon>Pseudomonadota</taxon>
        <taxon>Gammaproteobacteria</taxon>
        <taxon>Cellvibrionales</taxon>
        <taxon>Halieaceae</taxon>
        <taxon>Chromatocurvus</taxon>
    </lineage>
</organism>
<keyword evidence="3" id="KW-1185">Reference proteome</keyword>
<dbReference type="PANTHER" id="PTHR30136:SF34">
    <property type="entry name" value="TRANSCRIPTIONAL REGULATOR"/>
    <property type="match status" value="1"/>
</dbReference>
<evidence type="ECO:0000313" key="2">
    <source>
        <dbReference type="EMBL" id="TCO77112.1"/>
    </source>
</evidence>
<comment type="caution">
    <text evidence="2">The sequence shown here is derived from an EMBL/GenBank/DDBJ whole genome shotgun (WGS) entry which is preliminary data.</text>
</comment>
<dbReference type="PANTHER" id="PTHR30136">
    <property type="entry name" value="HELIX-TURN-HELIX TRANSCRIPTIONAL REGULATOR, ICLR FAMILY"/>
    <property type="match status" value="1"/>
</dbReference>
<name>A0A4R2KVW5_9GAMM</name>
<evidence type="ECO:0000313" key="3">
    <source>
        <dbReference type="Proteomes" id="UP000294980"/>
    </source>
</evidence>
<dbReference type="GO" id="GO:0003677">
    <property type="term" value="F:DNA binding"/>
    <property type="evidence" value="ECO:0007669"/>
    <property type="project" value="TreeGrafter"/>
</dbReference>
<protein>
    <submittedName>
        <fullName evidence="2">Transcriptional regulator</fullName>
    </submittedName>
</protein>
<reference evidence="2 3" key="1">
    <citation type="submission" date="2019-03" db="EMBL/GenBank/DDBJ databases">
        <title>Genomic Encyclopedia of Type Strains, Phase IV (KMG-IV): sequencing the most valuable type-strain genomes for metagenomic binning, comparative biology and taxonomic classification.</title>
        <authorList>
            <person name="Goeker M."/>
        </authorList>
    </citation>
    <scope>NUCLEOTIDE SEQUENCE [LARGE SCALE GENOMIC DNA]</scope>
    <source>
        <strain evidence="2 3">DSM 23344</strain>
    </source>
</reference>
<dbReference type="AlphaFoldDB" id="A0A4R2KVW5"/>
<dbReference type="InterPro" id="IPR029016">
    <property type="entry name" value="GAF-like_dom_sf"/>
</dbReference>
<dbReference type="GO" id="GO:0003700">
    <property type="term" value="F:DNA-binding transcription factor activity"/>
    <property type="evidence" value="ECO:0007669"/>
    <property type="project" value="TreeGrafter"/>
</dbReference>
<evidence type="ECO:0000259" key="1">
    <source>
        <dbReference type="PROSITE" id="PS51078"/>
    </source>
</evidence>